<feature type="compositionally biased region" description="Basic and acidic residues" evidence="1">
    <location>
        <begin position="260"/>
        <end position="271"/>
    </location>
</feature>
<dbReference type="AlphaFoldDB" id="A0A370S1B9"/>
<dbReference type="Proteomes" id="UP000255365">
    <property type="component" value="Unassembled WGS sequence"/>
</dbReference>
<organism evidence="2 3">
    <name type="scientific">Pseudomonas jessenii</name>
    <dbReference type="NCBI Taxonomy" id="77298"/>
    <lineage>
        <taxon>Bacteria</taxon>
        <taxon>Pseudomonadati</taxon>
        <taxon>Pseudomonadota</taxon>
        <taxon>Gammaproteobacteria</taxon>
        <taxon>Pseudomonadales</taxon>
        <taxon>Pseudomonadaceae</taxon>
        <taxon>Pseudomonas</taxon>
    </lineage>
</organism>
<accession>A0A370S1B9</accession>
<name>A0A370S1B9_PSEJE</name>
<reference evidence="2 3" key="1">
    <citation type="submission" date="2018-07" db="EMBL/GenBank/DDBJ databases">
        <title>Genome sequencing of rice bacterial endophytes.</title>
        <authorList>
            <person name="Venturi V."/>
        </authorList>
    </citation>
    <scope>NUCLEOTIDE SEQUENCE [LARGE SCALE GENOMIC DNA]</scope>
    <source>
        <strain evidence="2 3">E2333</strain>
    </source>
</reference>
<dbReference type="EMBL" id="QRAV01000024">
    <property type="protein sequence ID" value="RDL13569.1"/>
    <property type="molecule type" value="Genomic_DNA"/>
</dbReference>
<comment type="caution">
    <text evidence="2">The sequence shown here is derived from an EMBL/GenBank/DDBJ whole genome shotgun (WGS) entry which is preliminary data.</text>
</comment>
<gene>
    <name evidence="2" type="ORF">DEU51_12446</name>
</gene>
<feature type="region of interest" description="Disordered" evidence="1">
    <location>
        <begin position="304"/>
        <end position="335"/>
    </location>
</feature>
<feature type="compositionally biased region" description="Low complexity" evidence="1">
    <location>
        <begin position="247"/>
        <end position="259"/>
    </location>
</feature>
<evidence type="ECO:0000256" key="1">
    <source>
        <dbReference type="SAM" id="MobiDB-lite"/>
    </source>
</evidence>
<protein>
    <submittedName>
        <fullName evidence="2">Uncharacterized protein</fullName>
    </submittedName>
</protein>
<proteinExistence type="predicted"/>
<feature type="compositionally biased region" description="Basic and acidic residues" evidence="1">
    <location>
        <begin position="208"/>
        <end position="245"/>
    </location>
</feature>
<dbReference type="RefSeq" id="WP_115148278.1">
    <property type="nucleotide sequence ID" value="NZ_QRAV01000024.1"/>
</dbReference>
<feature type="region of interest" description="Disordered" evidence="1">
    <location>
        <begin position="208"/>
        <end position="271"/>
    </location>
</feature>
<evidence type="ECO:0000313" key="2">
    <source>
        <dbReference type="EMBL" id="RDL13569.1"/>
    </source>
</evidence>
<evidence type="ECO:0000313" key="3">
    <source>
        <dbReference type="Proteomes" id="UP000255365"/>
    </source>
</evidence>
<sequence>MSANTELATVPPAETALAVYSKPNGLDPWLDQVRAKVDEFKKVLPDLKTRKGREAYASMAHQIAKSKTALEAVGKEISAKQKEIPKLIDAERKRVWDTLESWQKEVRKPLDDWQAAEDERINRHNNEIQRIKDLAIFEAAPTAEHLANIIAELELLEMGDSWEEFLAEAAQVKDQTLIKLRTLHTERARYEAEQAELIRLRAEAEAQAQRDRDAQIAREAEERTRREAEQRAQAERDAAARREQDLLDQAAAAQRAAEQSARDAEAEAERQRLQLQLQAEQAERAAAQAEANRIAAEQRAEQERIAAEQRAEQERQAAAKRAEQAAEQARADERRRADAAAAEIVRQQQAREADLEHKKQINRAALEAFIEGGMTEECAKQAITLIAQRKIPAISISY</sequence>